<dbReference type="PROSITE" id="PS51721">
    <property type="entry name" value="G_CP"/>
    <property type="match status" value="1"/>
</dbReference>
<dbReference type="PRINTS" id="PR00326">
    <property type="entry name" value="GTP1OBG"/>
</dbReference>
<keyword evidence="5 7" id="KW-0342">GTP-binding</keyword>
<evidence type="ECO:0000256" key="7">
    <source>
        <dbReference type="RuleBase" id="RU364023"/>
    </source>
</evidence>
<organism evidence="10 11">
    <name type="scientific">Macrophomina phaseolina</name>
    <dbReference type="NCBI Taxonomy" id="35725"/>
    <lineage>
        <taxon>Eukaryota</taxon>
        <taxon>Fungi</taxon>
        <taxon>Dikarya</taxon>
        <taxon>Ascomycota</taxon>
        <taxon>Pezizomycotina</taxon>
        <taxon>Dothideomycetes</taxon>
        <taxon>Dothideomycetes incertae sedis</taxon>
        <taxon>Botryosphaeriales</taxon>
        <taxon>Botryosphaeriaceae</taxon>
        <taxon>Macrophomina</taxon>
    </lineage>
</organism>
<dbReference type="InterPro" id="IPR030378">
    <property type="entry name" value="G_CP_dom"/>
</dbReference>
<dbReference type="PANTHER" id="PTHR11089">
    <property type="entry name" value="GTP-BINDING PROTEIN-RELATED"/>
    <property type="match status" value="1"/>
</dbReference>
<evidence type="ECO:0000256" key="3">
    <source>
        <dbReference type="ARBA" id="ARBA00022127"/>
    </source>
</evidence>
<comment type="caution">
    <text evidence="10">The sequence shown here is derived from an EMBL/GenBank/DDBJ whole genome shotgun (WGS) entry which is preliminary data.</text>
</comment>
<dbReference type="CDD" id="cd01858">
    <property type="entry name" value="NGP_1"/>
    <property type="match status" value="1"/>
</dbReference>
<evidence type="ECO:0000256" key="2">
    <source>
        <dbReference type="ARBA" id="ARBA00004604"/>
    </source>
</evidence>
<dbReference type="InterPro" id="IPR024929">
    <property type="entry name" value="GNL2_CP_dom"/>
</dbReference>
<evidence type="ECO:0000313" key="11">
    <source>
        <dbReference type="Proteomes" id="UP000774617"/>
    </source>
</evidence>
<evidence type="ECO:0000259" key="9">
    <source>
        <dbReference type="PROSITE" id="PS51721"/>
    </source>
</evidence>
<keyword evidence="6 7" id="KW-0539">Nucleus</keyword>
<dbReference type="Gene3D" id="3.40.50.300">
    <property type="entry name" value="P-loop containing nucleotide triphosphate hydrolases"/>
    <property type="match status" value="1"/>
</dbReference>
<evidence type="ECO:0000256" key="5">
    <source>
        <dbReference type="ARBA" id="ARBA00023134"/>
    </source>
</evidence>
<dbReference type="InterPro" id="IPR012971">
    <property type="entry name" value="NOG2_N_dom"/>
</dbReference>
<keyword evidence="4 7" id="KW-0547">Nucleotide-binding</keyword>
<sequence length="587" mass="65230">MGTGKKEANRKERQGKTGDGMGNVKTKGENFYRSAKKVKLLNMYKDGKPQRNARGDITKAASYQSKEVPTARIEPNRKWFTNSRVISQESLSAFRTAMAERASDPYSVLLKSNKLPMSLIRDGQDKVNGIKQHQAKMAIETAPFSDTFGPKAQRKRVKIGVSSIEDLAGETVKNHDEYLDRLEQAHLLSGNAGASAEGGDDFDAGTTSAAREAVFSKGQSKRIWNELYKVIDSSDVVIHVLDARDPLGTRCRSVEKYIKEEAPHKHLVFVLNKCDLVPTKVAAAWVRYLSKDYPTLAFHASINNSFGKGSLISLLRQFSSLHSDRKQISCGLIGYPNTGKSSIINTLRKKKVCTTAPIPGETKVWQYVTLMKRIYLIDCPGIVPPNGNDTDADLLLRGVVRIEKTEHPEQYVAAALGKCKKQHVTRTYEIKDYTDHTDLLEQLARKGGRLLKGGEPDLDGVAKMMLTDFLRGKIPWYTPLPDKEEDQAANPEGREGRLGEMPRKRKREEEAQSEAGGEVQEPEDDEEDDSDFEGFDEDGDSEDDSEGGDAETLVDDEDDDDEDDEAVEAELAQISKALASAKKKRKT</sequence>
<dbReference type="InterPro" id="IPR027417">
    <property type="entry name" value="P-loop_NTPase"/>
</dbReference>
<feature type="region of interest" description="Disordered" evidence="8">
    <location>
        <begin position="1"/>
        <end position="29"/>
    </location>
</feature>
<dbReference type="EMBL" id="JAGTJR010000015">
    <property type="protein sequence ID" value="KAH7048319.1"/>
    <property type="molecule type" value="Genomic_DNA"/>
</dbReference>
<feature type="domain" description="CP-type G" evidence="9">
    <location>
        <begin position="224"/>
        <end position="385"/>
    </location>
</feature>
<dbReference type="Pfam" id="PF01926">
    <property type="entry name" value="MMR_HSR1"/>
    <property type="match status" value="1"/>
</dbReference>
<dbReference type="InterPro" id="IPR023179">
    <property type="entry name" value="GTP-bd_ortho_bundle_sf"/>
</dbReference>
<proteinExistence type="inferred from homology"/>
<feature type="compositionally biased region" description="Acidic residues" evidence="8">
    <location>
        <begin position="520"/>
        <end position="566"/>
    </location>
</feature>
<feature type="region of interest" description="Disordered" evidence="8">
    <location>
        <begin position="477"/>
        <end position="566"/>
    </location>
</feature>
<reference evidence="10 11" key="1">
    <citation type="journal article" date="2021" name="Nat. Commun.">
        <title>Genetic determinants of endophytism in the Arabidopsis root mycobiome.</title>
        <authorList>
            <person name="Mesny F."/>
            <person name="Miyauchi S."/>
            <person name="Thiergart T."/>
            <person name="Pickel B."/>
            <person name="Atanasova L."/>
            <person name="Karlsson M."/>
            <person name="Huettel B."/>
            <person name="Barry K.W."/>
            <person name="Haridas S."/>
            <person name="Chen C."/>
            <person name="Bauer D."/>
            <person name="Andreopoulos W."/>
            <person name="Pangilinan J."/>
            <person name="LaButti K."/>
            <person name="Riley R."/>
            <person name="Lipzen A."/>
            <person name="Clum A."/>
            <person name="Drula E."/>
            <person name="Henrissat B."/>
            <person name="Kohler A."/>
            <person name="Grigoriev I.V."/>
            <person name="Martin F.M."/>
            <person name="Hacquard S."/>
        </authorList>
    </citation>
    <scope>NUCLEOTIDE SEQUENCE [LARGE SCALE GENOMIC DNA]</scope>
    <source>
        <strain evidence="10 11">MPI-SDFR-AT-0080</strain>
    </source>
</reference>
<protein>
    <recommendedName>
        <fullName evidence="3 7">Nucleolar GTP-binding protein 2</fullName>
    </recommendedName>
</protein>
<dbReference type="SUPFAM" id="SSF52540">
    <property type="entry name" value="P-loop containing nucleoside triphosphate hydrolases"/>
    <property type="match status" value="1"/>
</dbReference>
<dbReference type="Gene3D" id="1.10.1580.10">
    <property type="match status" value="1"/>
</dbReference>
<evidence type="ECO:0000256" key="4">
    <source>
        <dbReference type="ARBA" id="ARBA00022741"/>
    </source>
</evidence>
<dbReference type="InterPro" id="IPR050755">
    <property type="entry name" value="TRAFAC_YlqF/YawG_RiboMat"/>
</dbReference>
<dbReference type="Pfam" id="PF08153">
    <property type="entry name" value="NGP1NT"/>
    <property type="match status" value="1"/>
</dbReference>
<evidence type="ECO:0000256" key="8">
    <source>
        <dbReference type="SAM" id="MobiDB-lite"/>
    </source>
</evidence>
<evidence type="ECO:0000313" key="10">
    <source>
        <dbReference type="EMBL" id="KAH7048319.1"/>
    </source>
</evidence>
<evidence type="ECO:0000256" key="6">
    <source>
        <dbReference type="ARBA" id="ARBA00023242"/>
    </source>
</evidence>
<comment type="subcellular location">
    <subcellularLocation>
        <location evidence="2 7">Nucleus</location>
        <location evidence="2 7">Nucleolus</location>
    </subcellularLocation>
</comment>
<keyword evidence="11" id="KW-1185">Reference proteome</keyword>
<gene>
    <name evidence="10" type="ORF">B0J12DRAFT_111090</name>
</gene>
<accession>A0ABQ8GBK4</accession>
<dbReference type="InterPro" id="IPR006073">
    <property type="entry name" value="GTP-bd"/>
</dbReference>
<comment type="similarity">
    <text evidence="7">Belongs to the TRAFAC class YlqF/YawG GTPase family. NOG2 subfamily.</text>
</comment>
<dbReference type="Proteomes" id="UP000774617">
    <property type="component" value="Unassembled WGS sequence"/>
</dbReference>
<dbReference type="PANTHER" id="PTHR11089:SF9">
    <property type="entry name" value="NUCLEOLAR GTP-BINDING PROTEIN 2"/>
    <property type="match status" value="1"/>
</dbReference>
<feature type="compositionally biased region" description="Basic and acidic residues" evidence="8">
    <location>
        <begin position="492"/>
        <end position="510"/>
    </location>
</feature>
<evidence type="ECO:0000256" key="1">
    <source>
        <dbReference type="ARBA" id="ARBA00003892"/>
    </source>
</evidence>
<feature type="compositionally biased region" description="Basic and acidic residues" evidence="8">
    <location>
        <begin position="1"/>
        <end position="16"/>
    </location>
</feature>
<name>A0ABQ8GBK4_9PEZI</name>
<comment type="function">
    <text evidence="1 7">GTPase that associates with pre-60S ribosomal subunits in the nucleolus and is required for their nuclear export and maturation.</text>
</comment>